<dbReference type="EMBL" id="PRFA01000018">
    <property type="protein sequence ID" value="PWU96591.1"/>
    <property type="molecule type" value="Genomic_DNA"/>
</dbReference>
<proteinExistence type="predicted"/>
<organism evidence="2 3">
    <name type="scientific">Trypanosoma cruzi</name>
    <dbReference type="NCBI Taxonomy" id="5693"/>
    <lineage>
        <taxon>Eukaryota</taxon>
        <taxon>Discoba</taxon>
        <taxon>Euglenozoa</taxon>
        <taxon>Kinetoplastea</taxon>
        <taxon>Metakinetoplastina</taxon>
        <taxon>Trypanosomatida</taxon>
        <taxon>Trypanosomatidae</taxon>
        <taxon>Trypanosoma</taxon>
        <taxon>Schizotrypanum</taxon>
    </lineage>
</organism>
<dbReference type="VEuPathDB" id="TriTrypDB:TcCLB.511507.90"/>
<dbReference type="VEuPathDB" id="TriTrypDB:TcCLB.503909.68"/>
<dbReference type="VEuPathDB" id="TriTrypDB:Tc_MARK_1951"/>
<feature type="compositionally biased region" description="Basic residues" evidence="1">
    <location>
        <begin position="177"/>
        <end position="187"/>
    </location>
</feature>
<dbReference type="VEuPathDB" id="TriTrypDB:TcCL_NonESM00554"/>
<reference evidence="2 3" key="1">
    <citation type="journal article" date="2018" name="Microb. Genom.">
        <title>Expanding an expanded genome: long-read sequencing of Trypanosoma cruzi.</title>
        <authorList>
            <person name="Berna L."/>
            <person name="Rodriguez M."/>
            <person name="Chiribao M.L."/>
            <person name="Parodi-Talice A."/>
            <person name="Pita S."/>
            <person name="Rijo G."/>
            <person name="Alvarez-Valin F."/>
            <person name="Robello C."/>
        </authorList>
    </citation>
    <scope>NUCLEOTIDE SEQUENCE [LARGE SCALE GENOMIC DNA]</scope>
    <source>
        <strain evidence="2 3">Dm28c</strain>
    </source>
</reference>
<name>A0A2V2VJU3_TRYCR</name>
<dbReference type="VEuPathDB" id="TriTrypDB:ECC02_000324"/>
<dbReference type="AlphaFoldDB" id="A0A2V2VJU3"/>
<dbReference type="VEuPathDB" id="TriTrypDB:TcBrA4_0029060"/>
<sequence>MGKLGAGLDVNEGRRPVGSLFMEAMDRDSIRPRVRRTLHHSLAERSLPNTPFSPRPDEPGRTRAFSAGGRRHFPDRSCGNPVVPGPPEVHSARRAVPKQMASHLDSAAQAIYEEKPILYSRQRCKQPPFDEKSPAVVPRPHALNTSPLKRSHLSLGSLAPKDEPPKERAVPPPMIKKPIRFGRRHTPAPRSRSAEHRRVGIKMVHPLPHWESVTEKHAAFTSYGIDAYAKKDIRHRNQSNWEIGFIPPAPFRRSVSTEKRKNDAATSLNMSPWRGRRYSCSPRQRDYDIISWTPRRALRMDEETGIEEGERSIER</sequence>
<comment type="caution">
    <text evidence="2">The sequence shown here is derived from an EMBL/GenBank/DDBJ whole genome shotgun (WGS) entry which is preliminary data.</text>
</comment>
<feature type="region of interest" description="Disordered" evidence="1">
    <location>
        <begin position="31"/>
        <end position="83"/>
    </location>
</feature>
<evidence type="ECO:0000313" key="3">
    <source>
        <dbReference type="Proteomes" id="UP000246121"/>
    </source>
</evidence>
<dbReference type="Proteomes" id="UP000246121">
    <property type="component" value="Unassembled WGS sequence"/>
</dbReference>
<protein>
    <submittedName>
        <fullName evidence="2">Uncharacterized protein</fullName>
    </submittedName>
</protein>
<dbReference type="VEuPathDB" id="TriTrypDB:TcG_02297"/>
<dbReference type="VEuPathDB" id="TriTrypDB:C4B63_18g81"/>
<dbReference type="VEuPathDB" id="TriTrypDB:C3747_28g266"/>
<dbReference type="VEuPathDB" id="TriTrypDB:BCY84_01019"/>
<feature type="compositionally biased region" description="Basic and acidic residues" evidence="1">
    <location>
        <begin position="160"/>
        <end position="169"/>
    </location>
</feature>
<feature type="region of interest" description="Disordered" evidence="1">
    <location>
        <begin position="125"/>
        <end position="196"/>
    </location>
</feature>
<evidence type="ECO:0000313" key="2">
    <source>
        <dbReference type="EMBL" id="PWU96591.1"/>
    </source>
</evidence>
<dbReference type="VEuPathDB" id="TriTrypDB:TcYC6_0096990"/>
<evidence type="ECO:0000256" key="1">
    <source>
        <dbReference type="SAM" id="MobiDB-lite"/>
    </source>
</evidence>
<gene>
    <name evidence="2" type="ORF">C4B63_18g81</name>
</gene>
<dbReference type="VEuPathDB" id="TriTrypDB:TCSYLVIO_003240"/>
<accession>A0A2V2VJU3</accession>
<dbReference type="VEuPathDB" id="TriTrypDB:TCDM_01390"/>